<keyword evidence="1" id="KW-0812">Transmembrane</keyword>
<keyword evidence="1" id="KW-0472">Membrane</keyword>
<organism evidence="2 3">
    <name type="scientific">Candidatus Iainarchaeum sp</name>
    <dbReference type="NCBI Taxonomy" id="3101447"/>
    <lineage>
        <taxon>Archaea</taxon>
        <taxon>Candidatus Iainarchaeota</taxon>
        <taxon>Candidatus Iainarchaeia</taxon>
        <taxon>Candidatus Iainarchaeales</taxon>
        <taxon>Candidatus Iainarchaeaceae</taxon>
        <taxon>Candidatus Iainarchaeum</taxon>
    </lineage>
</organism>
<evidence type="ECO:0000256" key="1">
    <source>
        <dbReference type="SAM" id="Phobius"/>
    </source>
</evidence>
<gene>
    <name evidence="2" type="ORF">JW744_05965</name>
</gene>
<sequence>MDGKGQGALEYLLLIGGAVLVAAIVIALITGTTGGQPDPRAMAKCAPLTDCSKCLTTGGISAENQCAAVIEDASGKEYKIVHTGACTDMNTVDSFKYCSTMKTI</sequence>
<name>A0A938YXI7_9ARCH</name>
<proteinExistence type="predicted"/>
<dbReference type="AlphaFoldDB" id="A0A938YXI7"/>
<dbReference type="Pfam" id="PF04021">
    <property type="entry name" value="Class_IIIsignal"/>
    <property type="match status" value="1"/>
</dbReference>
<comment type="caution">
    <text evidence="2">The sequence shown here is derived from an EMBL/GenBank/DDBJ whole genome shotgun (WGS) entry which is preliminary data.</text>
</comment>
<evidence type="ECO:0000313" key="2">
    <source>
        <dbReference type="EMBL" id="MBN2067987.1"/>
    </source>
</evidence>
<reference evidence="2" key="1">
    <citation type="submission" date="2021-01" db="EMBL/GenBank/DDBJ databases">
        <title>Active Sulfur Cycling in an Early Earth Analoge.</title>
        <authorList>
            <person name="Hahn C.R."/>
            <person name="Youssef N.H."/>
            <person name="Elshahed M."/>
        </authorList>
    </citation>
    <scope>NUCLEOTIDE SEQUENCE</scope>
    <source>
        <strain evidence="2">Zod_Metabat.1151</strain>
    </source>
</reference>
<feature type="transmembrane region" description="Helical" evidence="1">
    <location>
        <begin position="12"/>
        <end position="34"/>
    </location>
</feature>
<protein>
    <submittedName>
        <fullName evidence="2">Class III signal peptide-containing protein</fullName>
    </submittedName>
</protein>
<dbReference type="InterPro" id="IPR007166">
    <property type="entry name" value="Class3_signal_pept_motif"/>
</dbReference>
<dbReference type="EMBL" id="JAFGDB010000105">
    <property type="protein sequence ID" value="MBN2067987.1"/>
    <property type="molecule type" value="Genomic_DNA"/>
</dbReference>
<evidence type="ECO:0000313" key="3">
    <source>
        <dbReference type="Proteomes" id="UP000809243"/>
    </source>
</evidence>
<accession>A0A938YXI7</accession>
<keyword evidence="1" id="KW-1133">Transmembrane helix</keyword>
<dbReference type="Proteomes" id="UP000809243">
    <property type="component" value="Unassembled WGS sequence"/>
</dbReference>